<sequence>MRLFHAPLALIPLLLAGPPAAARAPDAPVRFDAIRFFAGHTEGAGRLKIVMRPPTLVDVHGDGRVMEDGTLLLRQTVEQWGVPAKQREWRIRQVTPGHYAGTLSDAAGPVVGEVIGGRLKLAFRMKGGLHATQWIEAAADGRSAHNRMTVRKMGVVVVHLDETIRRTGG</sequence>
<organism evidence="2 3">
    <name type="scientific">Sphingomonas donggukensis</name>
    <dbReference type="NCBI Taxonomy" id="2949093"/>
    <lineage>
        <taxon>Bacteria</taxon>
        <taxon>Pseudomonadati</taxon>
        <taxon>Pseudomonadota</taxon>
        <taxon>Alphaproteobacteria</taxon>
        <taxon>Sphingomonadales</taxon>
        <taxon>Sphingomonadaceae</taxon>
        <taxon>Sphingomonas</taxon>
    </lineage>
</organism>
<dbReference type="Proteomes" id="UP001055580">
    <property type="component" value="Chromosome"/>
</dbReference>
<dbReference type="EMBL" id="CP098401">
    <property type="protein sequence ID" value="URW75440.1"/>
    <property type="molecule type" value="Genomic_DNA"/>
</dbReference>
<gene>
    <name evidence="2" type="ORF">M9980_13025</name>
</gene>
<feature type="chain" id="PRO_5047233367" evidence="1">
    <location>
        <begin position="25"/>
        <end position="169"/>
    </location>
</feature>
<accession>A0ABY4TSR9</accession>
<evidence type="ECO:0000313" key="3">
    <source>
        <dbReference type="Proteomes" id="UP001055580"/>
    </source>
</evidence>
<dbReference type="RefSeq" id="WP_250751632.1">
    <property type="nucleotide sequence ID" value="NZ_CP098401.1"/>
</dbReference>
<name>A0ABY4TSR9_9SPHN</name>
<reference evidence="2" key="1">
    <citation type="submission" date="2022-05" db="EMBL/GenBank/DDBJ databases">
        <title>Sphingomonas sp. strain RMG20 Genome sequencing and assembly.</title>
        <authorList>
            <person name="Kim I."/>
        </authorList>
    </citation>
    <scope>NUCLEOTIDE SEQUENCE</scope>
    <source>
        <strain evidence="2">RMG20</strain>
    </source>
</reference>
<proteinExistence type="predicted"/>
<evidence type="ECO:0000256" key="1">
    <source>
        <dbReference type="SAM" id="SignalP"/>
    </source>
</evidence>
<protein>
    <submittedName>
        <fullName evidence="2">DUF3833 domain-containing protein</fullName>
    </submittedName>
</protein>
<keyword evidence="1" id="KW-0732">Signal</keyword>
<evidence type="ECO:0000313" key="2">
    <source>
        <dbReference type="EMBL" id="URW75440.1"/>
    </source>
</evidence>
<feature type="signal peptide" evidence="1">
    <location>
        <begin position="1"/>
        <end position="24"/>
    </location>
</feature>
<keyword evidence="3" id="KW-1185">Reference proteome</keyword>